<dbReference type="SUPFAM" id="SSF89155">
    <property type="entry name" value="TorD-like"/>
    <property type="match status" value="1"/>
</dbReference>
<dbReference type="InterPro" id="IPR036411">
    <property type="entry name" value="TorD-like_sf"/>
</dbReference>
<evidence type="ECO:0000313" key="3">
    <source>
        <dbReference type="EMBL" id="OEY74705.1"/>
    </source>
</evidence>
<dbReference type="RefSeq" id="WP_005643101.1">
    <property type="nucleotide sequence ID" value="NZ_MCII02000012.1"/>
</dbReference>
<accession>A0ABX3BQG6</accession>
<comment type="caution">
    <text evidence="3">The sequence shown here is derived from an EMBL/GenBank/DDBJ whole genome shotgun (WGS) entry which is preliminary data.</text>
</comment>
<name>A0ABX3BQG6_9PAST</name>
<dbReference type="PANTHER" id="PTHR34227">
    <property type="entry name" value="CHAPERONE PROTEIN YCDY"/>
    <property type="match status" value="1"/>
</dbReference>
<reference evidence="3 4" key="1">
    <citation type="submission" date="2016-08" db="EMBL/GenBank/DDBJ databases">
        <authorList>
            <person name="Eshaghi A."/>
            <person name="Soares D."/>
            <person name="Kus J."/>
            <person name="Richardson D."/>
            <person name="Li A."/>
            <person name="Patel S.N."/>
        </authorList>
    </citation>
    <scope>NUCLEOTIDE SEQUENCE [LARGE SCALE GENOMIC DNA]</scope>
    <source>
        <strain evidence="3 4">C860</strain>
    </source>
</reference>
<protein>
    <recommendedName>
        <fullName evidence="2">Probable Tat proofreading chaperone DmsD</fullName>
    </recommendedName>
    <alternativeName>
        <fullName evidence="2">DMSO reductase maturation protein</fullName>
    </alternativeName>
    <alternativeName>
        <fullName evidence="2">Twin-arginine leader-binding protein DmsD</fullName>
    </alternativeName>
</protein>
<dbReference type="NCBIfam" id="NF008632">
    <property type="entry name" value="PRK11621.1"/>
    <property type="match status" value="1"/>
</dbReference>
<comment type="similarity">
    <text evidence="2">Belongs to the TorD/DmsD family. DmsD subfamily.</text>
</comment>
<keyword evidence="1 2" id="KW-0143">Chaperone</keyword>
<dbReference type="InterPro" id="IPR026269">
    <property type="entry name" value="DmsD-type"/>
</dbReference>
<proteinExistence type="inferred from homology"/>
<dbReference type="PIRSF" id="PIRSF004690">
    <property type="entry name" value="DmsD"/>
    <property type="match status" value="1"/>
</dbReference>
<evidence type="ECO:0000256" key="2">
    <source>
        <dbReference type="HAMAP-Rule" id="MF_00940"/>
    </source>
</evidence>
<dbReference type="PANTHER" id="PTHR34227:SF13">
    <property type="entry name" value="TAT PROOFREADING CHAPERONE DMSD-RELATED"/>
    <property type="match status" value="1"/>
</dbReference>
<dbReference type="InterPro" id="IPR028611">
    <property type="entry name" value="DmsD_chaperone"/>
</dbReference>
<sequence length="203" mass="23721">MQNTFQQISLYGRLLGAAFYYEPSDSCLASILDFFRQSTWAQEWEIEWDEKTREKTTALIAQSLNQDLNDQYQRLFIGPNELPAPPWGSVYLDPECVIFGNSLLALRDFLRHHQISFQAEQDEPEDHIGLMLMLAAYLAENRPHLVVEFLREHFLTWANHFLTQLANAENTPFYQGLALLTAQTLQQWQANLHIDVPNVRFYR</sequence>
<dbReference type="Proteomes" id="UP000175677">
    <property type="component" value="Unassembled WGS sequence"/>
</dbReference>
<organism evidence="3 4">
    <name type="scientific">Haemophilus quentini</name>
    <dbReference type="NCBI Taxonomy" id="123834"/>
    <lineage>
        <taxon>Bacteria</taxon>
        <taxon>Pseudomonadati</taxon>
        <taxon>Pseudomonadota</taxon>
        <taxon>Gammaproteobacteria</taxon>
        <taxon>Pasteurellales</taxon>
        <taxon>Pasteurellaceae</taxon>
        <taxon>Haemophilus</taxon>
    </lineage>
</organism>
<keyword evidence="4" id="KW-1185">Reference proteome</keyword>
<evidence type="ECO:0000256" key="1">
    <source>
        <dbReference type="ARBA" id="ARBA00023186"/>
    </source>
</evidence>
<dbReference type="EMBL" id="MDJC01000056">
    <property type="protein sequence ID" value="OEY74705.1"/>
    <property type="molecule type" value="Genomic_DNA"/>
</dbReference>
<dbReference type="InterPro" id="IPR020945">
    <property type="entry name" value="DMSO/NO3_reduct_chaperone"/>
</dbReference>
<dbReference type="HAMAP" id="MF_00940">
    <property type="entry name" value="DmsD_chaperone"/>
    <property type="match status" value="1"/>
</dbReference>
<evidence type="ECO:0000313" key="4">
    <source>
        <dbReference type="Proteomes" id="UP000175677"/>
    </source>
</evidence>
<comment type="function">
    <text evidence="2">Required for biogenesis/assembly of DMSO reductase, but not for the interaction of the DmsA signal peptide with the Tat system. May be part of a chaperone cascade complex that facilitates a folding-maturation pathway for the substrate protein.</text>
</comment>
<gene>
    <name evidence="2" type="primary">dmsD</name>
    <name evidence="3" type="ORF">BFQ30_03340</name>
</gene>
<dbReference type="Pfam" id="PF02613">
    <property type="entry name" value="Nitrate_red_del"/>
    <property type="match status" value="1"/>
</dbReference>
<dbReference type="InterPro" id="IPR050289">
    <property type="entry name" value="TorD/DmsD_chaperones"/>
</dbReference>
<dbReference type="Gene3D" id="1.10.3480.10">
    <property type="entry name" value="TorD-like"/>
    <property type="match status" value="1"/>
</dbReference>